<dbReference type="GeneID" id="110090596"/>
<organism evidence="1 2">
    <name type="scientific">Pogona vitticeps</name>
    <name type="common">central bearded dragon</name>
    <dbReference type="NCBI Taxonomy" id="103695"/>
    <lineage>
        <taxon>Eukaryota</taxon>
        <taxon>Metazoa</taxon>
        <taxon>Chordata</taxon>
        <taxon>Craniata</taxon>
        <taxon>Vertebrata</taxon>
        <taxon>Euteleostomi</taxon>
        <taxon>Lepidosauria</taxon>
        <taxon>Squamata</taxon>
        <taxon>Bifurcata</taxon>
        <taxon>Unidentata</taxon>
        <taxon>Episquamata</taxon>
        <taxon>Toxicofera</taxon>
        <taxon>Iguania</taxon>
        <taxon>Acrodonta</taxon>
        <taxon>Agamidae</taxon>
        <taxon>Amphibolurinae</taxon>
        <taxon>Pogona</taxon>
    </lineage>
</organism>
<accession>A0A6J0VAR4</accession>
<dbReference type="SUPFAM" id="SSF49785">
    <property type="entry name" value="Galactose-binding domain-like"/>
    <property type="match status" value="1"/>
</dbReference>
<gene>
    <name evidence="2" type="primary">NR2C2AP</name>
</gene>
<dbReference type="InterPro" id="IPR008979">
    <property type="entry name" value="Galactose-bd-like_sf"/>
</dbReference>
<evidence type="ECO:0000313" key="1">
    <source>
        <dbReference type="Proteomes" id="UP001652642"/>
    </source>
</evidence>
<dbReference type="Gene3D" id="2.60.120.260">
    <property type="entry name" value="Galactose-binding domain-like"/>
    <property type="match status" value="1"/>
</dbReference>
<reference evidence="2" key="1">
    <citation type="submission" date="2025-08" db="UniProtKB">
        <authorList>
            <consortium name="RefSeq"/>
        </authorList>
    </citation>
    <scope>IDENTIFICATION</scope>
</reference>
<proteinExistence type="predicted"/>
<evidence type="ECO:0000313" key="2">
    <source>
        <dbReference type="RefSeq" id="XP_020669941.2"/>
    </source>
</evidence>
<dbReference type="RefSeq" id="XP_020669941.2">
    <property type="nucleotide sequence ID" value="XM_020814282.2"/>
</dbReference>
<dbReference type="Pfam" id="PF22633">
    <property type="entry name" value="F5_F8_type_C_2"/>
    <property type="match status" value="1"/>
</dbReference>
<keyword evidence="1" id="KW-1185">Reference proteome</keyword>
<dbReference type="OrthoDB" id="10052260at2759"/>
<dbReference type="KEGG" id="pvt:110090596"/>
<sequence>MAGASLICPETVSRVSSILNREAKQFGKKYMFDGNEETCWNSDQGSTQWLTLEFPQPVQASRIQIQFQGGFSSRKCVVQGGRKGEGLLPVAEFYPEDTNSLQTFPLGDVQLEKLKITFENSTDFFGRIVIYQLDVLGEKL</sequence>
<dbReference type="Proteomes" id="UP001652642">
    <property type="component" value="Chromosome 7"/>
</dbReference>
<dbReference type="GO" id="GO:0005634">
    <property type="term" value="C:nucleus"/>
    <property type="evidence" value="ECO:0007669"/>
    <property type="project" value="UniProtKB-SubCell"/>
</dbReference>
<dbReference type="AlphaFoldDB" id="A0A6J0VAR4"/>
<dbReference type="InParanoid" id="A0A6J0VAR4"/>
<protein>
    <submittedName>
        <fullName evidence="2">Nuclear receptor 2C2-associated protein</fullName>
    </submittedName>
</protein>
<keyword evidence="2" id="KW-0675">Receptor</keyword>
<dbReference type="CTD" id="126382"/>
<name>A0A6J0VAR4_9SAUR</name>